<gene>
    <name evidence="2" type="ORF">ElyMa_007012900</name>
</gene>
<feature type="compositionally biased region" description="Pro residues" evidence="1">
    <location>
        <begin position="102"/>
        <end position="115"/>
    </location>
</feature>
<dbReference type="Proteomes" id="UP000762676">
    <property type="component" value="Unassembled WGS sequence"/>
</dbReference>
<feature type="region of interest" description="Disordered" evidence="1">
    <location>
        <begin position="99"/>
        <end position="135"/>
    </location>
</feature>
<proteinExistence type="predicted"/>
<feature type="compositionally biased region" description="Basic and acidic residues" evidence="1">
    <location>
        <begin position="121"/>
        <end position="135"/>
    </location>
</feature>
<dbReference type="EMBL" id="BMAT01014007">
    <property type="protein sequence ID" value="GFS24816.1"/>
    <property type="molecule type" value="Genomic_DNA"/>
</dbReference>
<evidence type="ECO:0000313" key="3">
    <source>
        <dbReference type="Proteomes" id="UP000762676"/>
    </source>
</evidence>
<feature type="region of interest" description="Disordered" evidence="1">
    <location>
        <begin position="1"/>
        <end position="42"/>
    </location>
</feature>
<comment type="caution">
    <text evidence="2">The sequence shown here is derived from an EMBL/GenBank/DDBJ whole genome shotgun (WGS) entry which is preliminary data.</text>
</comment>
<evidence type="ECO:0000313" key="2">
    <source>
        <dbReference type="EMBL" id="GFS24816.1"/>
    </source>
</evidence>
<protein>
    <submittedName>
        <fullName evidence="2">Uncharacterized protein</fullName>
    </submittedName>
</protein>
<organism evidence="2 3">
    <name type="scientific">Elysia marginata</name>
    <dbReference type="NCBI Taxonomy" id="1093978"/>
    <lineage>
        <taxon>Eukaryota</taxon>
        <taxon>Metazoa</taxon>
        <taxon>Spiralia</taxon>
        <taxon>Lophotrochozoa</taxon>
        <taxon>Mollusca</taxon>
        <taxon>Gastropoda</taxon>
        <taxon>Heterobranchia</taxon>
        <taxon>Euthyneura</taxon>
        <taxon>Panpulmonata</taxon>
        <taxon>Sacoglossa</taxon>
        <taxon>Placobranchoidea</taxon>
        <taxon>Plakobranchidae</taxon>
        <taxon>Elysia</taxon>
    </lineage>
</organism>
<dbReference type="AlphaFoldDB" id="A0AAV4JW93"/>
<evidence type="ECO:0000256" key="1">
    <source>
        <dbReference type="SAM" id="MobiDB-lite"/>
    </source>
</evidence>
<sequence length="135" mass="14708">MARPGPYNYSADKRGDSSGQNSQIKQIGAVPGAGIDGHDFPNLSLTRGPHELASCMLLQVCPGQLDLRVLHQFAACPDGDAFETTTTCDIFCQSLEPGFQQRPPPLPPCPHPPLSARPHPRHDFIADWNESHLTK</sequence>
<reference evidence="2 3" key="1">
    <citation type="journal article" date="2021" name="Elife">
        <title>Chloroplast acquisition without the gene transfer in kleptoplastic sea slugs, Plakobranchus ocellatus.</title>
        <authorList>
            <person name="Maeda T."/>
            <person name="Takahashi S."/>
            <person name="Yoshida T."/>
            <person name="Shimamura S."/>
            <person name="Takaki Y."/>
            <person name="Nagai Y."/>
            <person name="Toyoda A."/>
            <person name="Suzuki Y."/>
            <person name="Arimoto A."/>
            <person name="Ishii H."/>
            <person name="Satoh N."/>
            <person name="Nishiyama T."/>
            <person name="Hasebe M."/>
            <person name="Maruyama T."/>
            <person name="Minagawa J."/>
            <person name="Obokata J."/>
            <person name="Shigenobu S."/>
        </authorList>
    </citation>
    <scope>NUCLEOTIDE SEQUENCE [LARGE SCALE GENOMIC DNA]</scope>
</reference>
<accession>A0AAV4JW93</accession>
<name>A0AAV4JW93_9GAST</name>
<keyword evidence="3" id="KW-1185">Reference proteome</keyword>